<feature type="transmembrane region" description="Helical" evidence="5">
    <location>
        <begin position="418"/>
        <end position="439"/>
    </location>
</feature>
<feature type="transmembrane region" description="Helical" evidence="5">
    <location>
        <begin position="182"/>
        <end position="204"/>
    </location>
</feature>
<comment type="subcellular location">
    <subcellularLocation>
        <location evidence="1">Membrane</location>
        <topology evidence="1">Multi-pass membrane protein</topology>
    </subcellularLocation>
</comment>
<keyword evidence="2 5" id="KW-0812">Transmembrane</keyword>
<keyword evidence="8" id="KW-1185">Reference proteome</keyword>
<dbReference type="EMBL" id="CP091511">
    <property type="protein sequence ID" value="UOO90001.1"/>
    <property type="molecule type" value="Genomic_DNA"/>
</dbReference>
<dbReference type="Proteomes" id="UP000832011">
    <property type="component" value="Chromosome"/>
</dbReference>
<dbReference type="Pfam" id="PF07690">
    <property type="entry name" value="MFS_1"/>
    <property type="match status" value="1"/>
</dbReference>
<proteinExistence type="predicted"/>
<feature type="transmembrane region" description="Helical" evidence="5">
    <location>
        <begin position="66"/>
        <end position="84"/>
    </location>
</feature>
<evidence type="ECO:0000313" key="8">
    <source>
        <dbReference type="Proteomes" id="UP000832011"/>
    </source>
</evidence>
<feature type="transmembrane region" description="Helical" evidence="5">
    <location>
        <begin position="300"/>
        <end position="319"/>
    </location>
</feature>
<dbReference type="InterPro" id="IPR036259">
    <property type="entry name" value="MFS_trans_sf"/>
</dbReference>
<evidence type="ECO:0000256" key="4">
    <source>
        <dbReference type="ARBA" id="ARBA00023136"/>
    </source>
</evidence>
<dbReference type="PANTHER" id="PTHR23508:SF10">
    <property type="entry name" value="CARBOXYLIC ACID TRANSPORTER PROTEIN HOMOLOG"/>
    <property type="match status" value="1"/>
</dbReference>
<feature type="transmembrane region" description="Helical" evidence="5">
    <location>
        <begin position="29"/>
        <end position="54"/>
    </location>
</feature>
<protein>
    <submittedName>
        <fullName evidence="7">MFS transporter</fullName>
    </submittedName>
</protein>
<dbReference type="SUPFAM" id="SSF103473">
    <property type="entry name" value="MFS general substrate transporter"/>
    <property type="match status" value="1"/>
</dbReference>
<name>A0ABY4E2L3_9NEIS</name>
<dbReference type="CDD" id="cd17365">
    <property type="entry name" value="MFS_PcaK_like"/>
    <property type="match status" value="1"/>
</dbReference>
<evidence type="ECO:0000313" key="7">
    <source>
        <dbReference type="EMBL" id="UOO90001.1"/>
    </source>
</evidence>
<accession>A0ABY4E2L3</accession>
<evidence type="ECO:0000259" key="6">
    <source>
        <dbReference type="PROSITE" id="PS50850"/>
    </source>
</evidence>
<gene>
    <name evidence="7" type="ORF">LVJ82_03155</name>
</gene>
<dbReference type="PROSITE" id="PS00217">
    <property type="entry name" value="SUGAR_TRANSPORT_2"/>
    <property type="match status" value="1"/>
</dbReference>
<feature type="transmembrane region" description="Helical" evidence="5">
    <location>
        <begin position="328"/>
        <end position="347"/>
    </location>
</feature>
<reference evidence="7 8" key="1">
    <citation type="journal article" date="2022" name="Res Sq">
        <title>Evolution of multicellular longitudinally dividing oral cavity symbionts (Neisseriaceae).</title>
        <authorList>
            <person name="Nyongesa S."/>
            <person name="Weber P."/>
            <person name="Bernet E."/>
            <person name="Pullido F."/>
            <person name="Nieckarz M."/>
            <person name="Delaby M."/>
            <person name="Nieves C."/>
            <person name="Viehboeck T."/>
            <person name="Krause N."/>
            <person name="Rivera-Millot A."/>
            <person name="Nakamura A."/>
            <person name="Vischer N."/>
            <person name="VanNieuwenhze M."/>
            <person name="Brun Y."/>
            <person name="Cava F."/>
            <person name="Bulgheresi S."/>
            <person name="Veyrier F."/>
        </authorList>
    </citation>
    <scope>NUCLEOTIDE SEQUENCE [LARGE SCALE GENOMIC DNA]</scope>
    <source>
        <strain evidence="7 8">SN4</strain>
    </source>
</reference>
<dbReference type="PANTHER" id="PTHR23508">
    <property type="entry name" value="CARBOXYLIC ACID TRANSPORTER PROTEIN HOMOLOG"/>
    <property type="match status" value="1"/>
</dbReference>
<feature type="transmembrane region" description="Helical" evidence="5">
    <location>
        <begin position="259"/>
        <end position="280"/>
    </location>
</feature>
<evidence type="ECO:0000256" key="5">
    <source>
        <dbReference type="SAM" id="Phobius"/>
    </source>
</evidence>
<feature type="transmembrane region" description="Helical" evidence="5">
    <location>
        <begin position="121"/>
        <end position="142"/>
    </location>
</feature>
<feature type="domain" description="Major facilitator superfamily (MFS) profile" evidence="6">
    <location>
        <begin position="30"/>
        <end position="444"/>
    </location>
</feature>
<evidence type="ECO:0000256" key="3">
    <source>
        <dbReference type="ARBA" id="ARBA00022989"/>
    </source>
</evidence>
<dbReference type="InterPro" id="IPR011701">
    <property type="entry name" value="MFS"/>
</dbReference>
<keyword evidence="3 5" id="KW-1133">Transmembrane helix</keyword>
<evidence type="ECO:0000256" key="2">
    <source>
        <dbReference type="ARBA" id="ARBA00022692"/>
    </source>
</evidence>
<dbReference type="InterPro" id="IPR020846">
    <property type="entry name" value="MFS_dom"/>
</dbReference>
<sequence>MKTTDVHTSHSMEVQQFIDAQPLSRTQKLIIALCFLVVAIDGFDTAAVGFIAPALKEAWQLDATHLAPLFGAGLFGLMTGALIFGPLADKIGRKPILVGSVFVFGLASLLSAFSPDMTTLVVLRFITGIGLGGAMPNAITLTSEYCPSARRSTLVTLMFCGFTVGSALGGIASAQLLSVVDWHGILAIGGVLPLLTLPFLIWLLPESLRFMVLQNKPASKISATAQRLLPAGQTQVPVLVASNNEKAKVSVKELFSKDYAVGTALIWSAFFMSLLIIYLISSWMPTLLKGVGFDLKNASWITSVFQIGGTVGAIVLGFLMDRMGASKVLCAAYVLGAVFVVMVGQGITSLNMALLLIGMFGVGVGISGSQVGANAFSSAFYPTHCRATGVSWANAAGRSGSVVGSLVGGWLMQMHMSAAQIMGLLAIPALLAAVAFFLISRRMRGHDHNKGLQTATVK</sequence>
<dbReference type="PROSITE" id="PS50850">
    <property type="entry name" value="MFS"/>
    <property type="match status" value="1"/>
</dbReference>
<dbReference type="Gene3D" id="1.20.1250.20">
    <property type="entry name" value="MFS general substrate transporter like domains"/>
    <property type="match status" value="2"/>
</dbReference>
<organism evidence="7 8">
    <name type="scientific">Vitreoscilla massiliensis</name>
    <dbReference type="NCBI Taxonomy" id="1689272"/>
    <lineage>
        <taxon>Bacteria</taxon>
        <taxon>Pseudomonadati</taxon>
        <taxon>Pseudomonadota</taxon>
        <taxon>Betaproteobacteria</taxon>
        <taxon>Neisseriales</taxon>
        <taxon>Neisseriaceae</taxon>
        <taxon>Vitreoscilla</taxon>
    </lineage>
</organism>
<feature type="transmembrane region" description="Helical" evidence="5">
    <location>
        <begin position="96"/>
        <end position="115"/>
    </location>
</feature>
<keyword evidence="4 5" id="KW-0472">Membrane</keyword>
<dbReference type="RefSeq" id="WP_058356095.1">
    <property type="nucleotide sequence ID" value="NZ_CABKVG010000008.1"/>
</dbReference>
<feature type="transmembrane region" description="Helical" evidence="5">
    <location>
        <begin position="154"/>
        <end position="176"/>
    </location>
</feature>
<evidence type="ECO:0000256" key="1">
    <source>
        <dbReference type="ARBA" id="ARBA00004141"/>
    </source>
</evidence>
<dbReference type="InterPro" id="IPR005829">
    <property type="entry name" value="Sugar_transporter_CS"/>
</dbReference>